<comment type="caution">
    <text evidence="1">The sequence shown here is derived from an EMBL/GenBank/DDBJ whole genome shotgun (WGS) entry which is preliminary data.</text>
</comment>
<name>A0ACB9AML7_CICIN</name>
<dbReference type="Proteomes" id="UP001055811">
    <property type="component" value="Linkage Group LG07"/>
</dbReference>
<proteinExistence type="predicted"/>
<accession>A0ACB9AML7</accession>
<protein>
    <submittedName>
        <fullName evidence="1">Uncharacterized protein</fullName>
    </submittedName>
</protein>
<dbReference type="EMBL" id="CM042015">
    <property type="protein sequence ID" value="KAI3710613.1"/>
    <property type="molecule type" value="Genomic_DNA"/>
</dbReference>
<evidence type="ECO:0000313" key="1">
    <source>
        <dbReference type="EMBL" id="KAI3710613.1"/>
    </source>
</evidence>
<gene>
    <name evidence="1" type="ORF">L2E82_40400</name>
</gene>
<organism evidence="1 2">
    <name type="scientific">Cichorium intybus</name>
    <name type="common">Chicory</name>
    <dbReference type="NCBI Taxonomy" id="13427"/>
    <lineage>
        <taxon>Eukaryota</taxon>
        <taxon>Viridiplantae</taxon>
        <taxon>Streptophyta</taxon>
        <taxon>Embryophyta</taxon>
        <taxon>Tracheophyta</taxon>
        <taxon>Spermatophyta</taxon>
        <taxon>Magnoliopsida</taxon>
        <taxon>eudicotyledons</taxon>
        <taxon>Gunneridae</taxon>
        <taxon>Pentapetalae</taxon>
        <taxon>asterids</taxon>
        <taxon>campanulids</taxon>
        <taxon>Asterales</taxon>
        <taxon>Asteraceae</taxon>
        <taxon>Cichorioideae</taxon>
        <taxon>Cichorieae</taxon>
        <taxon>Cichoriinae</taxon>
        <taxon>Cichorium</taxon>
    </lineage>
</organism>
<evidence type="ECO:0000313" key="2">
    <source>
        <dbReference type="Proteomes" id="UP001055811"/>
    </source>
</evidence>
<sequence>MVMERSCRFPFHIYRILVKTKPKPMIKKILLQDTNAKLQDCQMTSSINLQGNALTTFNFIYKPKRRGIGIWQLAVYLEWKLENPCYVTTHLIIGLVVPVHD</sequence>
<reference evidence="1 2" key="2">
    <citation type="journal article" date="2022" name="Mol. Ecol. Resour.">
        <title>The genomes of chicory, endive, great burdock and yacon provide insights into Asteraceae paleo-polyploidization history and plant inulin production.</title>
        <authorList>
            <person name="Fan W."/>
            <person name="Wang S."/>
            <person name="Wang H."/>
            <person name="Wang A."/>
            <person name="Jiang F."/>
            <person name="Liu H."/>
            <person name="Zhao H."/>
            <person name="Xu D."/>
            <person name="Zhang Y."/>
        </authorList>
    </citation>
    <scope>NUCLEOTIDE SEQUENCE [LARGE SCALE GENOMIC DNA]</scope>
    <source>
        <strain evidence="2">cv. Punajuju</strain>
        <tissue evidence="1">Leaves</tissue>
    </source>
</reference>
<keyword evidence="2" id="KW-1185">Reference proteome</keyword>
<reference evidence="2" key="1">
    <citation type="journal article" date="2022" name="Mol. Ecol. Resour.">
        <title>The genomes of chicory, endive, great burdock and yacon provide insights into Asteraceae palaeo-polyploidization history and plant inulin production.</title>
        <authorList>
            <person name="Fan W."/>
            <person name="Wang S."/>
            <person name="Wang H."/>
            <person name="Wang A."/>
            <person name="Jiang F."/>
            <person name="Liu H."/>
            <person name="Zhao H."/>
            <person name="Xu D."/>
            <person name="Zhang Y."/>
        </authorList>
    </citation>
    <scope>NUCLEOTIDE SEQUENCE [LARGE SCALE GENOMIC DNA]</scope>
    <source>
        <strain evidence="2">cv. Punajuju</strain>
    </source>
</reference>